<feature type="region of interest" description="Disordered" evidence="12">
    <location>
        <begin position="647"/>
        <end position="675"/>
    </location>
</feature>
<evidence type="ECO:0000256" key="8">
    <source>
        <dbReference type="ARBA" id="ARBA00023136"/>
    </source>
</evidence>
<dbReference type="FunFam" id="3.30.70.1230:FF:000030">
    <property type="entry name" value="Si:ch211-215j19.12"/>
    <property type="match status" value="1"/>
</dbReference>
<keyword evidence="4" id="KW-0812">Transmembrane</keyword>
<keyword evidence="7" id="KW-1133">Transmembrane helix</keyword>
<evidence type="ECO:0000313" key="15">
    <source>
        <dbReference type="EMBL" id="KAL3776432.1"/>
    </source>
</evidence>
<keyword evidence="5 11" id="KW-0547">Nucleotide-binding</keyword>
<dbReference type="GO" id="GO:0016020">
    <property type="term" value="C:membrane"/>
    <property type="evidence" value="ECO:0007669"/>
    <property type="project" value="UniProtKB-SubCell"/>
</dbReference>
<protein>
    <recommendedName>
        <fullName evidence="2">guanylate cyclase</fullName>
        <ecNumber evidence="2">4.6.1.2</ecNumber>
    </recommendedName>
</protein>
<dbReference type="CDD" id="cd13999">
    <property type="entry name" value="STKc_MAP3K-like"/>
    <property type="match status" value="1"/>
</dbReference>
<keyword evidence="3" id="KW-0418">Kinase</keyword>
<evidence type="ECO:0000259" key="13">
    <source>
        <dbReference type="PROSITE" id="PS50011"/>
    </source>
</evidence>
<dbReference type="Gene3D" id="3.30.200.20">
    <property type="entry name" value="Phosphorylase Kinase, domain 1"/>
    <property type="match status" value="1"/>
</dbReference>
<dbReference type="InterPro" id="IPR008271">
    <property type="entry name" value="Ser/Thr_kinase_AS"/>
</dbReference>
<dbReference type="InterPro" id="IPR050401">
    <property type="entry name" value="Cyclic_nucleotide_synthase"/>
</dbReference>
<evidence type="ECO:0000256" key="11">
    <source>
        <dbReference type="PROSITE-ProRule" id="PRU10141"/>
    </source>
</evidence>
<keyword evidence="10" id="KW-0141">cGMP biosynthesis</keyword>
<dbReference type="Gene3D" id="1.10.510.10">
    <property type="entry name" value="Transferase(Phosphotransferase) domain 1"/>
    <property type="match status" value="1"/>
</dbReference>
<feature type="domain" description="Protein kinase" evidence="13">
    <location>
        <begin position="595"/>
        <end position="934"/>
    </location>
</feature>
<dbReference type="InterPro" id="IPR029787">
    <property type="entry name" value="Nucleotide_cyclase"/>
</dbReference>
<evidence type="ECO:0000313" key="16">
    <source>
        <dbReference type="Proteomes" id="UP001530315"/>
    </source>
</evidence>
<dbReference type="PROSITE" id="PS50125">
    <property type="entry name" value="GUANYLATE_CYCLASE_2"/>
    <property type="match status" value="1"/>
</dbReference>
<dbReference type="InterPro" id="IPR017441">
    <property type="entry name" value="Protein_kinase_ATP_BS"/>
</dbReference>
<dbReference type="PANTHER" id="PTHR11920">
    <property type="entry name" value="GUANYLYL CYCLASE"/>
    <property type="match status" value="1"/>
</dbReference>
<keyword evidence="9" id="KW-0456">Lyase</keyword>
<keyword evidence="3" id="KW-0808">Transferase</keyword>
<dbReference type="GO" id="GO:0004383">
    <property type="term" value="F:guanylate cyclase activity"/>
    <property type="evidence" value="ECO:0007669"/>
    <property type="project" value="UniProtKB-EC"/>
</dbReference>
<dbReference type="PROSITE" id="PS00107">
    <property type="entry name" value="PROTEIN_KINASE_ATP"/>
    <property type="match status" value="1"/>
</dbReference>
<keyword evidence="3" id="KW-0723">Serine/threonine-protein kinase</keyword>
<dbReference type="Gene3D" id="3.30.70.1230">
    <property type="entry name" value="Nucleotide cyclase"/>
    <property type="match status" value="1"/>
</dbReference>
<dbReference type="InterPro" id="IPR011009">
    <property type="entry name" value="Kinase-like_dom_sf"/>
</dbReference>
<dbReference type="SMART" id="SM00220">
    <property type="entry name" value="S_TKc"/>
    <property type="match status" value="1"/>
</dbReference>
<evidence type="ECO:0000256" key="12">
    <source>
        <dbReference type="SAM" id="MobiDB-lite"/>
    </source>
</evidence>
<dbReference type="AlphaFoldDB" id="A0ABD3NKS9"/>
<dbReference type="InterPro" id="IPR000719">
    <property type="entry name" value="Prot_kinase_dom"/>
</dbReference>
<evidence type="ECO:0000256" key="7">
    <source>
        <dbReference type="ARBA" id="ARBA00022989"/>
    </source>
</evidence>
<evidence type="ECO:0000256" key="6">
    <source>
        <dbReference type="ARBA" id="ARBA00022840"/>
    </source>
</evidence>
<dbReference type="Pfam" id="PF00211">
    <property type="entry name" value="Guanylate_cyc"/>
    <property type="match status" value="1"/>
</dbReference>
<dbReference type="Proteomes" id="UP001530315">
    <property type="component" value="Unassembled WGS sequence"/>
</dbReference>
<evidence type="ECO:0000256" key="1">
    <source>
        <dbReference type="ARBA" id="ARBA00004167"/>
    </source>
</evidence>
<evidence type="ECO:0000259" key="14">
    <source>
        <dbReference type="PROSITE" id="PS50125"/>
    </source>
</evidence>
<dbReference type="Pfam" id="PF07714">
    <property type="entry name" value="PK_Tyr_Ser-Thr"/>
    <property type="match status" value="1"/>
</dbReference>
<keyword evidence="8" id="KW-0472">Membrane</keyword>
<dbReference type="PROSITE" id="PS50011">
    <property type="entry name" value="PROTEIN_KINASE_DOM"/>
    <property type="match status" value="1"/>
</dbReference>
<dbReference type="InterPro" id="IPR001245">
    <property type="entry name" value="Ser-Thr/Tyr_kinase_cat_dom"/>
</dbReference>
<organism evidence="15 16">
    <name type="scientific">Stephanodiscus triporus</name>
    <dbReference type="NCBI Taxonomy" id="2934178"/>
    <lineage>
        <taxon>Eukaryota</taxon>
        <taxon>Sar</taxon>
        <taxon>Stramenopiles</taxon>
        <taxon>Ochrophyta</taxon>
        <taxon>Bacillariophyta</taxon>
        <taxon>Coscinodiscophyceae</taxon>
        <taxon>Thalassiosirophycidae</taxon>
        <taxon>Stephanodiscales</taxon>
        <taxon>Stephanodiscaceae</taxon>
        <taxon>Stephanodiscus</taxon>
    </lineage>
</organism>
<gene>
    <name evidence="15" type="ORF">ACHAW5_003338</name>
</gene>
<proteinExistence type="predicted"/>
<comment type="caution">
    <text evidence="15">The sequence shown here is derived from an EMBL/GenBank/DDBJ whole genome shotgun (WGS) entry which is preliminary data.</text>
</comment>
<evidence type="ECO:0000256" key="9">
    <source>
        <dbReference type="ARBA" id="ARBA00023239"/>
    </source>
</evidence>
<evidence type="ECO:0000256" key="4">
    <source>
        <dbReference type="ARBA" id="ARBA00022692"/>
    </source>
</evidence>
<keyword evidence="6 11" id="KW-0067">ATP-binding</keyword>
<evidence type="ECO:0000256" key="3">
    <source>
        <dbReference type="ARBA" id="ARBA00022527"/>
    </source>
</evidence>
<evidence type="ECO:0000256" key="10">
    <source>
        <dbReference type="ARBA" id="ARBA00023293"/>
    </source>
</evidence>
<dbReference type="CDD" id="cd07302">
    <property type="entry name" value="CHD"/>
    <property type="match status" value="1"/>
</dbReference>
<feature type="compositionally biased region" description="Polar residues" evidence="12">
    <location>
        <begin position="660"/>
        <end position="675"/>
    </location>
</feature>
<dbReference type="PANTHER" id="PTHR11920:SF335">
    <property type="entry name" value="GUANYLATE CYCLASE"/>
    <property type="match status" value="1"/>
</dbReference>
<dbReference type="GO" id="GO:0005524">
    <property type="term" value="F:ATP binding"/>
    <property type="evidence" value="ECO:0007669"/>
    <property type="project" value="UniProtKB-UniRule"/>
</dbReference>
<dbReference type="EC" id="4.6.1.2" evidence="2"/>
<keyword evidence="16" id="KW-1185">Reference proteome</keyword>
<dbReference type="InterPro" id="IPR001054">
    <property type="entry name" value="A/G_cyclase"/>
</dbReference>
<sequence>MSSSGIDDKAFKICNVQGGLDVTRVVSSSARQFFQGAVEDVELIREYISQAAANGGIAGGFSDLNAMSHSLQWRGRGMPRGTTTVEAGLGYVDDRPDRLIDRFVSVNNQPIVGDKQTDMRIVDTVSNLFPWIVDRRSLEKKWYTPHQNGRSEGPAKEPFAFESLYTAAWIGSNGSAWAYYPPLNVFSNGHPFGMGDVIGGFADASELPFVNGNLPENNQDRRALFANPYPDAARPGLSLITAMAPVYFTGNFGNFTYNDTYIASTGVDISVASTSSFLDVLLDRMTASSFAILVNLNFDTIVLSQTVVERLYPPLTGLEEIRVTYSKVDGSIVEDRRNQTYLVSDTIHEGLTKLKNADWDGLLKDVRQVRQGTRSYSVINLTLTGENEPEEFYVMYDRWPFVADWVLLAFAPVTSVEHAIDVGLYNNDSSHNETSVMLIGEWGRKLFGEVVLINNGALDVKATMNVVPTWFVLLPTDLKRVTLTSGDTLPLQFNVDTSQLAIGMSSFLLTLTIQDDDYPDCFYNHDVRIAVSVRVTPKDCAAFTGDRMRTADAHGLCICSPSSIEIVVGVYFYVERKRTQADSVWLIRPLELTFDNPPVILGRGTFGMVVQGEYRGTQVAVKRVIPPRTQQQNAFTGFSLHSNRNSKMESIEEGGDECSESNYSRQSGGLKSGATNSVRSSVSWLKLNLWNGSPASRSGAEDSTNQSYSQLKASFIEEMRLISKLRHPCITTVMGAVISARDEPLLVMELMDHGSLFDILHNETMHLDGDLVLKILRDISQGLRFLHAAKPQVVHGDLKAQNILVDSKFRAKVADFGLSAKVTTWGLSHKKGIGSSGTPFWMAPELLRGESTNTSASDVYSFGIVLYELYSRRIPYDEELSPDDDIIRRVCDPLINMRPAIPESMPPEMVALMAICTNASANARPTFSDIDDNLKSYKARDVEPGKISRGKKSWDSSPTDTEKLLLEIFPKHVAEALSKGWKVDPKHFDCVTIFFSDIVSFTKIASEMSPLKVSDMLDRLYIKFDGLSRLHDVFKVETIGDAWMGVTNLASPQPDHTKRIAAFAIDAIRAAHTTLIDESDESKGFVNIRVGFHSGPVIANVVGSRNPKYTLIGDTVNTSSRMESNSLPGRILCSDRAADLLRHQTDEFSLRSRGTIEVKGKGAMKTFWVTHAAARTTAEIAAADDKKEYDHVKFEQNATEITPLMCTQGRSSPSPIIRRTQDATMCQESLRNACYTE</sequence>
<evidence type="ECO:0000256" key="5">
    <source>
        <dbReference type="ARBA" id="ARBA00022741"/>
    </source>
</evidence>
<feature type="domain" description="Guanylate cyclase" evidence="14">
    <location>
        <begin position="992"/>
        <end position="1123"/>
    </location>
</feature>
<comment type="subcellular location">
    <subcellularLocation>
        <location evidence="1">Membrane</location>
        <topology evidence="1">Single-pass membrane protein</topology>
    </subcellularLocation>
</comment>
<dbReference type="SUPFAM" id="SSF55073">
    <property type="entry name" value="Nucleotide cyclase"/>
    <property type="match status" value="1"/>
</dbReference>
<accession>A0ABD3NKS9</accession>
<reference evidence="15 16" key="1">
    <citation type="submission" date="2024-10" db="EMBL/GenBank/DDBJ databases">
        <title>Updated reference genomes for cyclostephanoid diatoms.</title>
        <authorList>
            <person name="Roberts W.R."/>
            <person name="Alverson A.J."/>
        </authorList>
    </citation>
    <scope>NUCLEOTIDE SEQUENCE [LARGE SCALE GENOMIC DNA]</scope>
    <source>
        <strain evidence="15 16">AJA276-08</strain>
    </source>
</reference>
<evidence type="ECO:0000256" key="2">
    <source>
        <dbReference type="ARBA" id="ARBA00012202"/>
    </source>
</evidence>
<dbReference type="SMART" id="SM00044">
    <property type="entry name" value="CYCc"/>
    <property type="match status" value="1"/>
</dbReference>
<dbReference type="EMBL" id="JALLAZ020001354">
    <property type="protein sequence ID" value="KAL3776432.1"/>
    <property type="molecule type" value="Genomic_DNA"/>
</dbReference>
<feature type="binding site" evidence="11">
    <location>
        <position position="622"/>
    </location>
    <ligand>
        <name>ATP</name>
        <dbReference type="ChEBI" id="CHEBI:30616"/>
    </ligand>
</feature>
<dbReference type="SUPFAM" id="SSF56112">
    <property type="entry name" value="Protein kinase-like (PK-like)"/>
    <property type="match status" value="1"/>
</dbReference>
<name>A0ABD3NKS9_9STRA</name>
<dbReference type="PROSITE" id="PS00108">
    <property type="entry name" value="PROTEIN_KINASE_ST"/>
    <property type="match status" value="1"/>
</dbReference>
<dbReference type="GO" id="GO:0004674">
    <property type="term" value="F:protein serine/threonine kinase activity"/>
    <property type="evidence" value="ECO:0007669"/>
    <property type="project" value="UniProtKB-KW"/>
</dbReference>